<comment type="subcellular location">
    <subcellularLocation>
        <location evidence="1">Host nucleus</location>
    </subcellularLocation>
</comment>
<organism evidence="8">
    <name type="scientific">Emberiza spodocephala parvoviridae sp</name>
    <dbReference type="NCBI Taxonomy" id="2794481"/>
    <lineage>
        <taxon>Viruses</taxon>
        <taxon>Monodnaviria</taxon>
        <taxon>Shotokuvirae</taxon>
        <taxon>Cossaviricota</taxon>
        <taxon>Quintoviricetes</taxon>
        <taxon>Piccovirales</taxon>
        <taxon>Parvoviridae</taxon>
    </lineage>
</organism>
<feature type="region of interest" description="Disordered" evidence="6">
    <location>
        <begin position="43"/>
        <end position="78"/>
    </location>
</feature>
<keyword evidence="5" id="KW-0067">ATP-binding</keyword>
<keyword evidence="2" id="KW-1048">Host nucleus</keyword>
<dbReference type="SUPFAM" id="SSF52540">
    <property type="entry name" value="P-loop containing nucleoside triphosphate hydrolases"/>
    <property type="match status" value="1"/>
</dbReference>
<dbReference type="GO" id="GO:0005524">
    <property type="term" value="F:ATP binding"/>
    <property type="evidence" value="ECO:0007669"/>
    <property type="project" value="UniProtKB-KW"/>
</dbReference>
<evidence type="ECO:0000313" key="8">
    <source>
        <dbReference type="EMBL" id="QTE03786.1"/>
    </source>
</evidence>
<evidence type="ECO:0000256" key="2">
    <source>
        <dbReference type="ARBA" id="ARBA00022562"/>
    </source>
</evidence>
<reference evidence="8" key="1">
    <citation type="submission" date="2020-09" db="EMBL/GenBank/DDBJ databases">
        <title>Parvovirus dark matter in the feces of wild birds.</title>
        <authorList>
            <person name="Dai Z."/>
            <person name="Yang S."/>
            <person name="Zhang W."/>
        </authorList>
    </citation>
    <scope>NUCLEOTIDE SEQUENCE</scope>
    <source>
        <strain evidence="8">Bfb129par01</strain>
    </source>
</reference>
<evidence type="ECO:0000256" key="4">
    <source>
        <dbReference type="ARBA" id="ARBA00022741"/>
    </source>
</evidence>
<dbReference type="GO" id="GO:0042025">
    <property type="term" value="C:host cell nucleus"/>
    <property type="evidence" value="ECO:0007669"/>
    <property type="project" value="UniProtKB-SubCell"/>
</dbReference>
<dbReference type="GO" id="GO:0006260">
    <property type="term" value="P:DNA replication"/>
    <property type="evidence" value="ECO:0007669"/>
    <property type="project" value="UniProtKB-KW"/>
</dbReference>
<proteinExistence type="predicted"/>
<dbReference type="InterPro" id="IPR027417">
    <property type="entry name" value="P-loop_NTPase"/>
</dbReference>
<dbReference type="InterPro" id="IPR014015">
    <property type="entry name" value="Helicase_SF3_DNA-vir"/>
</dbReference>
<dbReference type="Gene3D" id="3.40.50.300">
    <property type="entry name" value="P-loop containing nucleotide triphosphate hydrolases"/>
    <property type="match status" value="1"/>
</dbReference>
<dbReference type="EMBL" id="MW046413">
    <property type="protein sequence ID" value="QTE03786.1"/>
    <property type="molecule type" value="Genomic_DNA"/>
</dbReference>
<evidence type="ECO:0000256" key="3">
    <source>
        <dbReference type="ARBA" id="ARBA00022705"/>
    </source>
</evidence>
<dbReference type="GO" id="GO:0019079">
    <property type="term" value="P:viral genome replication"/>
    <property type="evidence" value="ECO:0007669"/>
    <property type="project" value="InterPro"/>
</dbReference>
<evidence type="ECO:0000256" key="6">
    <source>
        <dbReference type="SAM" id="MobiDB-lite"/>
    </source>
</evidence>
<feature type="domain" description="SF3 helicase" evidence="7">
    <location>
        <begin position="355"/>
        <end position="556"/>
    </location>
</feature>
<name>A0A8A4XDM6_9VIRU</name>
<dbReference type="Pfam" id="PF01057">
    <property type="entry name" value="Parvo_NS1"/>
    <property type="match status" value="1"/>
</dbReference>
<feature type="compositionally biased region" description="Polar residues" evidence="6">
    <location>
        <begin position="261"/>
        <end position="272"/>
    </location>
</feature>
<keyword evidence="3" id="KW-0235">DNA replication</keyword>
<sequence length="567" mass="65767">MSGLDIEESSTLGDCIEVETTIQHGQHWPDDQQWPIHGIQEEEDAADRRNQGYASSEFSGATDGSDNRPNKRRRHSSGESDIFHGYFERCGTGNNNHTKLMAADIIPEFPKVLNRGQTRIVRESLTFSSSCNPFTKIEEIYRSLSKKGTVFAISRHDEPMLHFHVIHACPWKYYCCRCYTPSVRRRNCRTSELATFTVADWNRLFIYLSTEGRQLQYVCSGITLWRRLRGIQFFPDEGLLGLSRWEEPLENCDETTEDRPNTVSNDANQSGMQGNIGGNKKLKFATGKVRYEDLESMMMRFATVPLQSITHTRIWQGSSFRYIDVDNPKFKQVLNSLRKRISTWTFAEFRTHYENNDETIFEAIQKPFDEYYFTRYESYQVIKELVEFQYKDYAAAQGLSLYEGCKLFFQEVYDICEKSRAKVNTLEIIGPAGSGKSYFIDMICAFYLNVGHARNWNKNESFPLQSCNNRRIILWNEAQCEPSAHDTIKLLLGGDPCPANIKYMDTATIARTPLFITANKRLIPKSTPFQQRMIRYDWVAAPFLKDYKKKPHPLCLIDLYQEYDIIV</sequence>
<keyword evidence="4" id="KW-0547">Nucleotide-binding</keyword>
<evidence type="ECO:0000256" key="5">
    <source>
        <dbReference type="ARBA" id="ARBA00022840"/>
    </source>
</evidence>
<accession>A0A8A4XDM6</accession>
<evidence type="ECO:0000259" key="7">
    <source>
        <dbReference type="PROSITE" id="PS51206"/>
    </source>
</evidence>
<feature type="compositionally biased region" description="Polar residues" evidence="6">
    <location>
        <begin position="52"/>
        <end position="64"/>
    </location>
</feature>
<dbReference type="InterPro" id="IPR001257">
    <property type="entry name" value="Parvovirus_NS1_helicase"/>
</dbReference>
<evidence type="ECO:0000256" key="1">
    <source>
        <dbReference type="ARBA" id="ARBA00004147"/>
    </source>
</evidence>
<dbReference type="PROSITE" id="PS51206">
    <property type="entry name" value="SF3_HELICASE_1"/>
    <property type="match status" value="1"/>
</dbReference>
<protein>
    <submittedName>
        <fullName evidence="8">Nonstructural protein 1</fullName>
    </submittedName>
</protein>
<feature type="region of interest" description="Disordered" evidence="6">
    <location>
        <begin position="253"/>
        <end position="272"/>
    </location>
</feature>